<dbReference type="Gene3D" id="3.40.50.1820">
    <property type="entry name" value="alpha/beta hydrolase"/>
    <property type="match status" value="1"/>
</dbReference>
<proteinExistence type="predicted"/>
<dbReference type="EMBL" id="JAGIXG020000003">
    <property type="protein sequence ID" value="KAI6784950.1"/>
    <property type="molecule type" value="Genomic_DNA"/>
</dbReference>
<sequence length="90" mass="9893">MYVEKLVPAVDGIAMERTPSALIHGPSTYVAEIIEQRFTATINATLCAQAQNRTQWPGGEKSSDPVFDAFYGSNVQFMEKNTAQIQAVIE</sequence>
<dbReference type="Proteomes" id="UP001055219">
    <property type="component" value="Unassembled WGS sequence"/>
</dbReference>
<comment type="caution">
    <text evidence="1">The sequence shown here is derived from an EMBL/GenBank/DDBJ whole genome shotgun (WGS) entry which is preliminary data.</text>
</comment>
<reference evidence="1" key="1">
    <citation type="journal article" date="2021" name="J Fungi (Basel)">
        <title>Genomic and Metabolomic Analyses of the Marine Fungus Emericellopsis cladophorae: Insights into Saltwater Adaptability Mechanisms and Its Biosynthetic Potential.</title>
        <authorList>
            <person name="Goncalves M.F.M."/>
            <person name="Hilario S."/>
            <person name="Van de Peer Y."/>
            <person name="Esteves A.C."/>
            <person name="Alves A."/>
        </authorList>
    </citation>
    <scope>NUCLEOTIDE SEQUENCE</scope>
    <source>
        <strain evidence="1">MUM 19.33</strain>
    </source>
</reference>
<accession>A0A9P9Y8I5</accession>
<dbReference type="AlphaFoldDB" id="A0A9P9Y8I5"/>
<evidence type="ECO:0000313" key="2">
    <source>
        <dbReference type="Proteomes" id="UP001055219"/>
    </source>
</evidence>
<keyword evidence="2" id="KW-1185">Reference proteome</keyword>
<gene>
    <name evidence="1" type="ORF">J7T54_008044</name>
</gene>
<reference evidence="1" key="2">
    <citation type="submission" date="2022-07" db="EMBL/GenBank/DDBJ databases">
        <authorList>
            <person name="Goncalves M.F.M."/>
            <person name="Hilario S."/>
            <person name="Van De Peer Y."/>
            <person name="Esteves A.C."/>
            <person name="Alves A."/>
        </authorList>
    </citation>
    <scope>NUCLEOTIDE SEQUENCE</scope>
    <source>
        <strain evidence="1">MUM 19.33</strain>
    </source>
</reference>
<dbReference type="InterPro" id="IPR029058">
    <property type="entry name" value="AB_hydrolase_fold"/>
</dbReference>
<evidence type="ECO:0000313" key="1">
    <source>
        <dbReference type="EMBL" id="KAI6784950.1"/>
    </source>
</evidence>
<dbReference type="RefSeq" id="XP_051365806.1">
    <property type="nucleotide sequence ID" value="XM_051502634.1"/>
</dbReference>
<protein>
    <submittedName>
        <fullName evidence="1">Fusarubin cluster-esterase</fullName>
    </submittedName>
</protein>
<name>A0A9P9Y8I5_9HYPO</name>
<organism evidence="1 2">
    <name type="scientific">Emericellopsis cladophorae</name>
    <dbReference type="NCBI Taxonomy" id="2686198"/>
    <lineage>
        <taxon>Eukaryota</taxon>
        <taxon>Fungi</taxon>
        <taxon>Dikarya</taxon>
        <taxon>Ascomycota</taxon>
        <taxon>Pezizomycotina</taxon>
        <taxon>Sordariomycetes</taxon>
        <taxon>Hypocreomycetidae</taxon>
        <taxon>Hypocreales</taxon>
        <taxon>Bionectriaceae</taxon>
        <taxon>Emericellopsis</taxon>
    </lineage>
</organism>
<dbReference type="OrthoDB" id="9978720at2759"/>
<dbReference type="GeneID" id="75834516"/>